<feature type="compositionally biased region" description="Low complexity" evidence="3">
    <location>
        <begin position="267"/>
        <end position="281"/>
    </location>
</feature>
<keyword evidence="7" id="KW-1185">Reference proteome</keyword>
<feature type="transmembrane region" description="Helical" evidence="4">
    <location>
        <begin position="82"/>
        <end position="99"/>
    </location>
</feature>
<gene>
    <name evidence="6" type="ORF">C8A04DRAFT_10747</name>
</gene>
<feature type="transmembrane region" description="Helical" evidence="4">
    <location>
        <begin position="176"/>
        <end position="204"/>
    </location>
</feature>
<reference evidence="6" key="2">
    <citation type="submission" date="2023-05" db="EMBL/GenBank/DDBJ databases">
        <authorList>
            <consortium name="Lawrence Berkeley National Laboratory"/>
            <person name="Steindorff A."/>
            <person name="Hensen N."/>
            <person name="Bonometti L."/>
            <person name="Westerberg I."/>
            <person name="Brannstrom I.O."/>
            <person name="Guillou S."/>
            <person name="Cros-Aarteil S."/>
            <person name="Calhoun S."/>
            <person name="Haridas S."/>
            <person name="Kuo A."/>
            <person name="Mondo S."/>
            <person name="Pangilinan J."/>
            <person name="Riley R."/>
            <person name="Labutti K."/>
            <person name="Andreopoulos B."/>
            <person name="Lipzen A."/>
            <person name="Chen C."/>
            <person name="Yanf M."/>
            <person name="Daum C."/>
            <person name="Ng V."/>
            <person name="Clum A."/>
            <person name="Ohm R."/>
            <person name="Martin F."/>
            <person name="Silar P."/>
            <person name="Natvig D."/>
            <person name="Lalanne C."/>
            <person name="Gautier V."/>
            <person name="Ament-Velasquez S.L."/>
            <person name="Kruys A."/>
            <person name="Hutchinson M.I."/>
            <person name="Powell A.J."/>
            <person name="Barry K."/>
            <person name="Miller A.N."/>
            <person name="Grigoriev I.V."/>
            <person name="Debuchy R."/>
            <person name="Gladieux P."/>
            <person name="Thoren M.H."/>
            <person name="Johannesson H."/>
        </authorList>
    </citation>
    <scope>NUCLEOTIDE SEQUENCE</scope>
    <source>
        <strain evidence="6">CBS 141.50</strain>
    </source>
</reference>
<feature type="transmembrane region" description="Helical" evidence="4">
    <location>
        <begin position="151"/>
        <end position="170"/>
    </location>
</feature>
<feature type="region of interest" description="Disordered" evidence="3">
    <location>
        <begin position="33"/>
        <end position="62"/>
    </location>
</feature>
<dbReference type="InterPro" id="IPR011701">
    <property type="entry name" value="MFS"/>
</dbReference>
<dbReference type="GO" id="GO:0016020">
    <property type="term" value="C:membrane"/>
    <property type="evidence" value="ECO:0007669"/>
    <property type="project" value="UniProtKB-SubCell"/>
</dbReference>
<feature type="transmembrane region" description="Helical" evidence="4">
    <location>
        <begin position="396"/>
        <end position="417"/>
    </location>
</feature>
<evidence type="ECO:0000256" key="2">
    <source>
        <dbReference type="ARBA" id="ARBA00006727"/>
    </source>
</evidence>
<feature type="region of interest" description="Disordered" evidence="3">
    <location>
        <begin position="267"/>
        <end position="291"/>
    </location>
</feature>
<evidence type="ECO:0000256" key="1">
    <source>
        <dbReference type="ARBA" id="ARBA00004141"/>
    </source>
</evidence>
<dbReference type="GeneID" id="87813312"/>
<keyword evidence="4" id="KW-0472">Membrane</keyword>
<evidence type="ECO:0000256" key="3">
    <source>
        <dbReference type="SAM" id="MobiDB-lite"/>
    </source>
</evidence>
<dbReference type="Pfam" id="PF07690">
    <property type="entry name" value="MFS_1"/>
    <property type="match status" value="1"/>
</dbReference>
<dbReference type="GO" id="GO:0022857">
    <property type="term" value="F:transmembrane transporter activity"/>
    <property type="evidence" value="ECO:0007669"/>
    <property type="project" value="InterPro"/>
</dbReference>
<sequence>MSIHAGQSSGVKLQDIAKKSPFVVGTSRLGAVGDTDSLDETSTSSHSTAPTPSESINALLGKADSGTSGPNERCLDGGLRPWLVVLGCWLALFTSLGFVNSLGTFRTYLVHTQTTNPTSGAIGGVIFAYAVTSLLLGLYVGPLFDLYGPRWLLGSGTVCLIIGLLLASLSMGPIGILTALGILGSLTSTLLSTPAIASVAYVFTANRGLPMGIAATASSASAVVFPFIQHAIYLHLGWLWAVRILAIISLVLAVAANFLIRSNRLPPSSLSPHPPSSSSSPVPTPRRDLSNPHPTFRIFRARGSYLTLIGLCCAQLASFYPLSHMSAYALGKGATQTDAFTVAAVVNGSSVVGRIALGWAADRVGPFNVNIACCLAGAVSCFLVALPAGFTRPGLMLFGVLFGLVSGGSIGLVPVVVGRLCKTQEFGRYYSAFYTVASFLAVLGIPLMEQVSRTSRGDYLGLILVTSFLYLGAAGAFWAVRSAVVGRGLRAVF</sequence>
<organism evidence="6 7">
    <name type="scientific">Dichotomopilus funicola</name>
    <dbReference type="NCBI Taxonomy" id="1934379"/>
    <lineage>
        <taxon>Eukaryota</taxon>
        <taxon>Fungi</taxon>
        <taxon>Dikarya</taxon>
        <taxon>Ascomycota</taxon>
        <taxon>Pezizomycotina</taxon>
        <taxon>Sordariomycetes</taxon>
        <taxon>Sordariomycetidae</taxon>
        <taxon>Sordariales</taxon>
        <taxon>Chaetomiaceae</taxon>
        <taxon>Dichotomopilus</taxon>
    </lineage>
</organism>
<protein>
    <submittedName>
        <fullName evidence="6">Major facilitator superfamily domain-containing protein</fullName>
    </submittedName>
</protein>
<evidence type="ECO:0000259" key="5">
    <source>
        <dbReference type="PROSITE" id="PS50850"/>
    </source>
</evidence>
<evidence type="ECO:0000313" key="7">
    <source>
        <dbReference type="Proteomes" id="UP001302676"/>
    </source>
</evidence>
<feature type="compositionally biased region" description="Low complexity" evidence="3">
    <location>
        <begin position="40"/>
        <end position="55"/>
    </location>
</feature>
<feature type="transmembrane region" description="Helical" evidence="4">
    <location>
        <begin position="369"/>
        <end position="390"/>
    </location>
</feature>
<evidence type="ECO:0000313" key="6">
    <source>
        <dbReference type="EMBL" id="KAK4145324.1"/>
    </source>
</evidence>
<dbReference type="InterPro" id="IPR036259">
    <property type="entry name" value="MFS_trans_sf"/>
</dbReference>
<comment type="similarity">
    <text evidence="2">Belongs to the major facilitator superfamily. Monocarboxylate porter (TC 2.A.1.13) family.</text>
</comment>
<feature type="transmembrane region" description="Helical" evidence="4">
    <location>
        <begin position="119"/>
        <end position="139"/>
    </location>
</feature>
<feature type="transmembrane region" description="Helical" evidence="4">
    <location>
        <begin position="429"/>
        <end position="447"/>
    </location>
</feature>
<dbReference type="PANTHER" id="PTHR11360:SF177">
    <property type="entry name" value="RIBOFLAVIN TRANSPORTER MCH5"/>
    <property type="match status" value="1"/>
</dbReference>
<evidence type="ECO:0000256" key="4">
    <source>
        <dbReference type="SAM" id="Phobius"/>
    </source>
</evidence>
<dbReference type="PROSITE" id="PS50850">
    <property type="entry name" value="MFS"/>
    <property type="match status" value="1"/>
</dbReference>
<dbReference type="Proteomes" id="UP001302676">
    <property type="component" value="Unassembled WGS sequence"/>
</dbReference>
<proteinExistence type="inferred from homology"/>
<dbReference type="InterPro" id="IPR020846">
    <property type="entry name" value="MFS_dom"/>
</dbReference>
<dbReference type="RefSeq" id="XP_062638695.1">
    <property type="nucleotide sequence ID" value="XM_062776699.1"/>
</dbReference>
<feature type="transmembrane region" description="Helical" evidence="4">
    <location>
        <begin position="459"/>
        <end position="480"/>
    </location>
</feature>
<keyword evidence="4" id="KW-1133">Transmembrane helix</keyword>
<dbReference type="EMBL" id="MU853569">
    <property type="protein sequence ID" value="KAK4145324.1"/>
    <property type="molecule type" value="Genomic_DNA"/>
</dbReference>
<dbReference type="AlphaFoldDB" id="A0AAN6V6F0"/>
<dbReference type="Gene3D" id="1.20.1250.20">
    <property type="entry name" value="MFS general substrate transporter like domains"/>
    <property type="match status" value="1"/>
</dbReference>
<keyword evidence="4" id="KW-0812">Transmembrane</keyword>
<feature type="transmembrane region" description="Helical" evidence="4">
    <location>
        <begin position="238"/>
        <end position="260"/>
    </location>
</feature>
<dbReference type="PANTHER" id="PTHR11360">
    <property type="entry name" value="MONOCARBOXYLATE TRANSPORTER"/>
    <property type="match status" value="1"/>
</dbReference>
<feature type="transmembrane region" description="Helical" evidence="4">
    <location>
        <begin position="211"/>
        <end position="232"/>
    </location>
</feature>
<name>A0AAN6V6F0_9PEZI</name>
<reference evidence="6" key="1">
    <citation type="journal article" date="2023" name="Mol. Phylogenet. Evol.">
        <title>Genome-scale phylogeny and comparative genomics of the fungal order Sordariales.</title>
        <authorList>
            <person name="Hensen N."/>
            <person name="Bonometti L."/>
            <person name="Westerberg I."/>
            <person name="Brannstrom I.O."/>
            <person name="Guillou S."/>
            <person name="Cros-Aarteil S."/>
            <person name="Calhoun S."/>
            <person name="Haridas S."/>
            <person name="Kuo A."/>
            <person name="Mondo S."/>
            <person name="Pangilinan J."/>
            <person name="Riley R."/>
            <person name="LaButti K."/>
            <person name="Andreopoulos B."/>
            <person name="Lipzen A."/>
            <person name="Chen C."/>
            <person name="Yan M."/>
            <person name="Daum C."/>
            <person name="Ng V."/>
            <person name="Clum A."/>
            <person name="Steindorff A."/>
            <person name="Ohm R.A."/>
            <person name="Martin F."/>
            <person name="Silar P."/>
            <person name="Natvig D.O."/>
            <person name="Lalanne C."/>
            <person name="Gautier V."/>
            <person name="Ament-Velasquez S.L."/>
            <person name="Kruys A."/>
            <person name="Hutchinson M.I."/>
            <person name="Powell A.J."/>
            <person name="Barry K."/>
            <person name="Miller A.N."/>
            <person name="Grigoriev I.V."/>
            <person name="Debuchy R."/>
            <person name="Gladieux P."/>
            <person name="Hiltunen Thoren M."/>
            <person name="Johannesson H."/>
        </authorList>
    </citation>
    <scope>NUCLEOTIDE SEQUENCE</scope>
    <source>
        <strain evidence="6">CBS 141.50</strain>
    </source>
</reference>
<comment type="caution">
    <text evidence="6">The sequence shown here is derived from an EMBL/GenBank/DDBJ whole genome shotgun (WGS) entry which is preliminary data.</text>
</comment>
<feature type="transmembrane region" description="Helical" evidence="4">
    <location>
        <begin position="340"/>
        <end position="357"/>
    </location>
</feature>
<feature type="domain" description="Major facilitator superfamily (MFS) profile" evidence="5">
    <location>
        <begin position="80"/>
        <end position="484"/>
    </location>
</feature>
<feature type="transmembrane region" description="Helical" evidence="4">
    <location>
        <begin position="303"/>
        <end position="320"/>
    </location>
</feature>
<dbReference type="InterPro" id="IPR050327">
    <property type="entry name" value="Proton-linked_MCT"/>
</dbReference>
<accession>A0AAN6V6F0</accession>
<dbReference type="SUPFAM" id="SSF103473">
    <property type="entry name" value="MFS general substrate transporter"/>
    <property type="match status" value="1"/>
</dbReference>
<comment type="subcellular location">
    <subcellularLocation>
        <location evidence="1">Membrane</location>
        <topology evidence="1">Multi-pass membrane protein</topology>
    </subcellularLocation>
</comment>